<keyword evidence="17" id="KW-1185">Reference proteome</keyword>
<keyword evidence="5 12" id="KW-0132">Cell division</keyword>
<dbReference type="Pfam" id="PF05698">
    <property type="entry name" value="Trigger_C"/>
    <property type="match status" value="1"/>
</dbReference>
<dbReference type="Pfam" id="PF00254">
    <property type="entry name" value="FKBP_C"/>
    <property type="match status" value="1"/>
</dbReference>
<evidence type="ECO:0000256" key="11">
    <source>
        <dbReference type="ARBA" id="ARBA00029986"/>
    </source>
</evidence>
<accession>A0A850P957</accession>
<dbReference type="AlphaFoldDB" id="A0A850P957"/>
<evidence type="ECO:0000259" key="15">
    <source>
        <dbReference type="PROSITE" id="PS50059"/>
    </source>
</evidence>
<dbReference type="InterPro" id="IPR001179">
    <property type="entry name" value="PPIase_FKBP_dom"/>
</dbReference>
<name>A0A850P957_9PROT</name>
<keyword evidence="8 12" id="KW-0413">Isomerase</keyword>
<evidence type="ECO:0000256" key="10">
    <source>
        <dbReference type="ARBA" id="ARBA00024849"/>
    </source>
</evidence>
<comment type="caution">
    <text evidence="16">The sequence shown here is derived from an EMBL/GenBank/DDBJ whole genome shotgun (WGS) entry which is preliminary data.</text>
</comment>
<evidence type="ECO:0000256" key="14">
    <source>
        <dbReference type="RuleBase" id="RU003914"/>
    </source>
</evidence>
<dbReference type="GO" id="GO:0051301">
    <property type="term" value="P:cell division"/>
    <property type="evidence" value="ECO:0007669"/>
    <property type="project" value="UniProtKB-KW"/>
</dbReference>
<comment type="catalytic activity">
    <reaction evidence="1 12 13">
        <text>[protein]-peptidylproline (omega=180) = [protein]-peptidylproline (omega=0)</text>
        <dbReference type="Rhea" id="RHEA:16237"/>
        <dbReference type="Rhea" id="RHEA-COMP:10747"/>
        <dbReference type="Rhea" id="RHEA-COMP:10748"/>
        <dbReference type="ChEBI" id="CHEBI:83833"/>
        <dbReference type="ChEBI" id="CHEBI:83834"/>
        <dbReference type="EC" id="5.2.1.8"/>
    </reaction>
</comment>
<evidence type="ECO:0000256" key="8">
    <source>
        <dbReference type="ARBA" id="ARBA00023235"/>
    </source>
</evidence>
<dbReference type="EC" id="5.2.1.8" evidence="3 12"/>
<dbReference type="InterPro" id="IPR046357">
    <property type="entry name" value="PPIase_dom_sf"/>
</dbReference>
<dbReference type="GO" id="GO:0005737">
    <property type="term" value="C:cytoplasm"/>
    <property type="evidence" value="ECO:0007669"/>
    <property type="project" value="UniProtKB-SubCell"/>
</dbReference>
<keyword evidence="6 12" id="KW-0697">Rotamase</keyword>
<dbReference type="Gene3D" id="3.30.70.1050">
    <property type="entry name" value="Trigger factor ribosome-binding domain"/>
    <property type="match status" value="1"/>
</dbReference>
<evidence type="ECO:0000256" key="4">
    <source>
        <dbReference type="ARBA" id="ARBA00016902"/>
    </source>
</evidence>
<dbReference type="PIRSF" id="PIRSF003095">
    <property type="entry name" value="Trigger_factor"/>
    <property type="match status" value="1"/>
</dbReference>
<dbReference type="SUPFAM" id="SSF102735">
    <property type="entry name" value="Trigger factor ribosome-binding domain"/>
    <property type="match status" value="1"/>
</dbReference>
<dbReference type="GO" id="GO:0003755">
    <property type="term" value="F:peptidyl-prolyl cis-trans isomerase activity"/>
    <property type="evidence" value="ECO:0007669"/>
    <property type="project" value="UniProtKB-UniRule"/>
</dbReference>
<protein>
    <recommendedName>
        <fullName evidence="4 12">Trigger factor</fullName>
        <shortName evidence="12">TF</shortName>
        <ecNumber evidence="3 12">5.2.1.8</ecNumber>
    </recommendedName>
    <alternativeName>
        <fullName evidence="11 12">PPIase</fullName>
    </alternativeName>
</protein>
<dbReference type="NCBIfam" id="TIGR00115">
    <property type="entry name" value="tig"/>
    <property type="match status" value="1"/>
</dbReference>
<evidence type="ECO:0000313" key="17">
    <source>
        <dbReference type="Proteomes" id="UP000585665"/>
    </source>
</evidence>
<evidence type="ECO:0000256" key="2">
    <source>
        <dbReference type="ARBA" id="ARBA00005464"/>
    </source>
</evidence>
<comment type="similarity">
    <text evidence="2 12 14">Belongs to the FKBP-type PPIase family. Tig subfamily.</text>
</comment>
<dbReference type="InterPro" id="IPR037041">
    <property type="entry name" value="Trigger_fac_C_sf"/>
</dbReference>
<dbReference type="SUPFAM" id="SSF54534">
    <property type="entry name" value="FKBP-like"/>
    <property type="match status" value="1"/>
</dbReference>
<keyword evidence="7 12" id="KW-0143">Chaperone</keyword>
<dbReference type="Gene3D" id="1.10.3120.10">
    <property type="entry name" value="Trigger factor, C-terminal domain"/>
    <property type="match status" value="1"/>
</dbReference>
<gene>
    <name evidence="12" type="primary">tig</name>
    <name evidence="16" type="ORF">HUK82_02775</name>
</gene>
<dbReference type="EMBL" id="JABXXR010000010">
    <property type="protein sequence ID" value="NVN39493.1"/>
    <property type="molecule type" value="Genomic_DNA"/>
</dbReference>
<keyword evidence="12" id="KW-0963">Cytoplasm</keyword>
<evidence type="ECO:0000256" key="6">
    <source>
        <dbReference type="ARBA" id="ARBA00023110"/>
    </source>
</evidence>
<evidence type="ECO:0000313" key="16">
    <source>
        <dbReference type="EMBL" id="NVN39493.1"/>
    </source>
</evidence>
<dbReference type="InterPro" id="IPR036611">
    <property type="entry name" value="Trigger_fac_ribosome-bd_sf"/>
</dbReference>
<dbReference type="FunFam" id="3.10.50.40:FF:000001">
    <property type="entry name" value="Trigger factor"/>
    <property type="match status" value="1"/>
</dbReference>
<dbReference type="RefSeq" id="WP_176612497.1">
    <property type="nucleotide sequence ID" value="NZ_JABXXR010000010.1"/>
</dbReference>
<dbReference type="InterPro" id="IPR008880">
    <property type="entry name" value="Trigger_fac_C"/>
</dbReference>
<dbReference type="InterPro" id="IPR027304">
    <property type="entry name" value="Trigger_fact/SurA_dom_sf"/>
</dbReference>
<dbReference type="PROSITE" id="PS50059">
    <property type="entry name" value="FKBP_PPIASE"/>
    <property type="match status" value="1"/>
</dbReference>
<sequence length="446" mass="49015">MQVTETLSEGLKRGFTVTVPAAEIESKRAARLKEVGASMRLPGFRPGKVPTSIVRQRHGAAVQGEVLEQTVNDATQSVLNERGLRPATQPKVDLVSGAEPDANGDLEFNIELEVLPEIAQPDLSDLSLTRLKATPNAETVDKALADIAKRQRSFEDIEETRPAVQGDVLMVDFLGKVEGVAFDGGTAEDVNVEIGGEGFIPGFAEQIEGMSPGDEKVITVTFPADYQATELAGKEATFDIKAKGLKRAIDPALDDELAKKIGFEGLEQVRELITKQVADEYEQLSRLRIKRELLDALALKTDFEAPQGMVEAEFAQIWARVESDRKAGQLDEEDVGKDEDTLRADYRKIAERRVKLGLLLAEIGRANQITVSQDEMMRAVRAEAMRYPGQEQAVFEFFGRNPQAAESLRGPIFENKVVDYVIELAKVEDKEVTPEELAEIPPADLS</sequence>
<comment type="domain">
    <text evidence="12">Consists of 3 domains; the N-terminus binds the ribosome, the middle domain has PPIase activity, while the C-terminus has intrinsic chaperone activity on its own.</text>
</comment>
<evidence type="ECO:0000256" key="5">
    <source>
        <dbReference type="ARBA" id="ARBA00022618"/>
    </source>
</evidence>
<evidence type="ECO:0000256" key="9">
    <source>
        <dbReference type="ARBA" id="ARBA00023306"/>
    </source>
</evidence>
<evidence type="ECO:0000256" key="12">
    <source>
        <dbReference type="HAMAP-Rule" id="MF_00303"/>
    </source>
</evidence>
<evidence type="ECO:0000256" key="3">
    <source>
        <dbReference type="ARBA" id="ARBA00013194"/>
    </source>
</evidence>
<dbReference type="GO" id="GO:0051083">
    <property type="term" value="P:'de novo' cotranslational protein folding"/>
    <property type="evidence" value="ECO:0007669"/>
    <property type="project" value="TreeGrafter"/>
</dbReference>
<dbReference type="InterPro" id="IPR005215">
    <property type="entry name" value="Trig_fac"/>
</dbReference>
<evidence type="ECO:0000256" key="7">
    <source>
        <dbReference type="ARBA" id="ARBA00023186"/>
    </source>
</evidence>
<dbReference type="PANTHER" id="PTHR30560">
    <property type="entry name" value="TRIGGER FACTOR CHAPERONE AND PEPTIDYL-PROLYL CIS/TRANS ISOMERASE"/>
    <property type="match status" value="1"/>
</dbReference>
<dbReference type="PANTHER" id="PTHR30560:SF3">
    <property type="entry name" value="TRIGGER FACTOR-LIKE PROTEIN TIG, CHLOROPLASTIC"/>
    <property type="match status" value="1"/>
</dbReference>
<proteinExistence type="inferred from homology"/>
<dbReference type="GO" id="GO:0044183">
    <property type="term" value="F:protein folding chaperone"/>
    <property type="evidence" value="ECO:0007669"/>
    <property type="project" value="TreeGrafter"/>
</dbReference>
<dbReference type="GO" id="GO:0015031">
    <property type="term" value="P:protein transport"/>
    <property type="evidence" value="ECO:0007669"/>
    <property type="project" value="UniProtKB-UniRule"/>
</dbReference>
<feature type="domain" description="PPIase FKBP-type" evidence="15">
    <location>
        <begin position="166"/>
        <end position="226"/>
    </location>
</feature>
<dbReference type="HAMAP" id="MF_00303">
    <property type="entry name" value="Trigger_factor_Tig"/>
    <property type="match status" value="1"/>
</dbReference>
<dbReference type="GO" id="GO:0043022">
    <property type="term" value="F:ribosome binding"/>
    <property type="evidence" value="ECO:0007669"/>
    <property type="project" value="TreeGrafter"/>
</dbReference>
<dbReference type="InterPro" id="IPR008881">
    <property type="entry name" value="Trigger_fac_ribosome-bd_bac"/>
</dbReference>
<dbReference type="Gene3D" id="3.10.50.40">
    <property type="match status" value="1"/>
</dbReference>
<evidence type="ECO:0000256" key="1">
    <source>
        <dbReference type="ARBA" id="ARBA00000971"/>
    </source>
</evidence>
<dbReference type="GO" id="GO:0043335">
    <property type="term" value="P:protein unfolding"/>
    <property type="evidence" value="ECO:0007669"/>
    <property type="project" value="TreeGrafter"/>
</dbReference>
<comment type="subcellular location">
    <subcellularLocation>
        <location evidence="12">Cytoplasm</location>
    </subcellularLocation>
    <text evidence="12">About half TF is bound to the ribosome near the polypeptide exit tunnel while the other half is free in the cytoplasm.</text>
</comment>
<reference evidence="16 17" key="1">
    <citation type="submission" date="2020-06" db="EMBL/GenBank/DDBJ databases">
        <title>Description of novel acetic acid bacteria.</title>
        <authorList>
            <person name="Sombolestani A."/>
        </authorList>
    </citation>
    <scope>NUCLEOTIDE SEQUENCE [LARGE SCALE GENOMIC DNA]</scope>
    <source>
        <strain evidence="16 17">LMG 27010</strain>
    </source>
</reference>
<evidence type="ECO:0000256" key="13">
    <source>
        <dbReference type="PROSITE-ProRule" id="PRU00277"/>
    </source>
</evidence>
<dbReference type="SUPFAM" id="SSF109998">
    <property type="entry name" value="Triger factor/SurA peptide-binding domain-like"/>
    <property type="match status" value="1"/>
</dbReference>
<dbReference type="Pfam" id="PF05697">
    <property type="entry name" value="Trigger_N"/>
    <property type="match status" value="1"/>
</dbReference>
<dbReference type="Proteomes" id="UP000585665">
    <property type="component" value="Unassembled WGS sequence"/>
</dbReference>
<comment type="function">
    <text evidence="10 12">Involved in protein export. Acts as a chaperone by maintaining the newly synthesized protein in an open conformation. Functions as a peptidyl-prolyl cis-trans isomerase.</text>
</comment>
<organism evidence="16 17">
    <name type="scientific">Ameyamaea chiangmaiensis</name>
    <dbReference type="NCBI Taxonomy" id="442969"/>
    <lineage>
        <taxon>Bacteria</taxon>
        <taxon>Pseudomonadati</taxon>
        <taxon>Pseudomonadota</taxon>
        <taxon>Alphaproteobacteria</taxon>
        <taxon>Acetobacterales</taxon>
        <taxon>Acetobacteraceae</taxon>
        <taxon>Ameyamaea</taxon>
    </lineage>
</organism>
<keyword evidence="9 12" id="KW-0131">Cell cycle</keyword>